<feature type="domain" description="Fibronectin type-III" evidence="9">
    <location>
        <begin position="657"/>
        <end position="751"/>
    </location>
</feature>
<dbReference type="PROSITE" id="PS51892">
    <property type="entry name" value="SUBTILASE"/>
    <property type="match status" value="1"/>
</dbReference>
<dbReference type="InterPro" id="IPR003961">
    <property type="entry name" value="FN3_dom"/>
</dbReference>
<dbReference type="InterPro" id="IPR036116">
    <property type="entry name" value="FN3_sf"/>
</dbReference>
<dbReference type="Pfam" id="PF18962">
    <property type="entry name" value="Por_Secre_tail"/>
    <property type="match status" value="1"/>
</dbReference>
<feature type="domain" description="P/Homo B" evidence="10">
    <location>
        <begin position="751"/>
        <end position="906"/>
    </location>
</feature>
<dbReference type="InterPro" id="IPR026444">
    <property type="entry name" value="Secre_tail"/>
</dbReference>
<evidence type="ECO:0000259" key="9">
    <source>
        <dbReference type="PROSITE" id="PS50853"/>
    </source>
</evidence>
<dbReference type="SUPFAM" id="SSF49265">
    <property type="entry name" value="Fibronectin type III"/>
    <property type="match status" value="1"/>
</dbReference>
<evidence type="ECO:0000256" key="5">
    <source>
        <dbReference type="ARBA" id="ARBA00022825"/>
    </source>
</evidence>
<dbReference type="GO" id="GO:0004252">
    <property type="term" value="F:serine-type endopeptidase activity"/>
    <property type="evidence" value="ECO:0007669"/>
    <property type="project" value="UniProtKB-UniRule"/>
</dbReference>
<evidence type="ECO:0000256" key="3">
    <source>
        <dbReference type="ARBA" id="ARBA00022729"/>
    </source>
</evidence>
<dbReference type="PROSITE" id="PS50853">
    <property type="entry name" value="FN3"/>
    <property type="match status" value="1"/>
</dbReference>
<name>A0A365P591_9FLAO</name>
<evidence type="ECO:0000313" key="12">
    <source>
        <dbReference type="Proteomes" id="UP000253319"/>
    </source>
</evidence>
<dbReference type="InterPro" id="IPR023828">
    <property type="entry name" value="Peptidase_S8_Ser-AS"/>
</dbReference>
<proteinExistence type="inferred from homology"/>
<dbReference type="GO" id="GO:0006508">
    <property type="term" value="P:proteolysis"/>
    <property type="evidence" value="ECO:0007669"/>
    <property type="project" value="UniProtKB-KW"/>
</dbReference>
<keyword evidence="12" id="KW-1185">Reference proteome</keyword>
<dbReference type="CDD" id="cd04842">
    <property type="entry name" value="Peptidases_S8_Kp43_protease"/>
    <property type="match status" value="1"/>
</dbReference>
<dbReference type="SUPFAM" id="SSF49785">
    <property type="entry name" value="Galactose-binding domain-like"/>
    <property type="match status" value="2"/>
</dbReference>
<gene>
    <name evidence="11" type="ORF">DPN68_00435</name>
</gene>
<dbReference type="EMBL" id="QLST01000001">
    <property type="protein sequence ID" value="RBA29733.1"/>
    <property type="molecule type" value="Genomic_DNA"/>
</dbReference>
<organism evidence="11 12">
    <name type="scientific">Flavobacterium tibetense</name>
    <dbReference type="NCBI Taxonomy" id="2233533"/>
    <lineage>
        <taxon>Bacteria</taxon>
        <taxon>Pseudomonadati</taxon>
        <taxon>Bacteroidota</taxon>
        <taxon>Flavobacteriia</taxon>
        <taxon>Flavobacteriales</taxon>
        <taxon>Flavobacteriaceae</taxon>
        <taxon>Flavobacterium</taxon>
    </lineage>
</organism>
<protein>
    <recommendedName>
        <fullName evidence="13">Peptidase S8</fullName>
    </recommendedName>
</protein>
<dbReference type="Gene3D" id="2.60.120.380">
    <property type="match status" value="1"/>
</dbReference>
<dbReference type="InterPro" id="IPR015500">
    <property type="entry name" value="Peptidase_S8_subtilisin-rel"/>
</dbReference>
<dbReference type="Pfam" id="PF00082">
    <property type="entry name" value="Peptidase_S8"/>
    <property type="match status" value="1"/>
</dbReference>
<dbReference type="NCBIfam" id="TIGR04183">
    <property type="entry name" value="Por_Secre_tail"/>
    <property type="match status" value="1"/>
</dbReference>
<reference evidence="11 12" key="1">
    <citation type="submission" date="2018-06" db="EMBL/GenBank/DDBJ databases">
        <title>Flavobacterium tibetense sp. nov., isolated from a wetland YonghuCo on Tibetan Plateau.</title>
        <authorList>
            <person name="Xing P."/>
            <person name="Phurbu D."/>
            <person name="Lu H."/>
        </authorList>
    </citation>
    <scope>NUCLEOTIDE SEQUENCE [LARGE SCALE GENOMIC DNA]</scope>
    <source>
        <strain evidence="11 12">YH5</strain>
    </source>
</reference>
<comment type="similarity">
    <text evidence="1 6">Belongs to the peptidase S8 family.</text>
</comment>
<feature type="compositionally biased region" description="Polar residues" evidence="7">
    <location>
        <begin position="333"/>
        <end position="350"/>
    </location>
</feature>
<dbReference type="PANTHER" id="PTHR43806:SF11">
    <property type="entry name" value="CEREVISIN-RELATED"/>
    <property type="match status" value="1"/>
</dbReference>
<evidence type="ECO:0008006" key="13">
    <source>
        <dbReference type="Google" id="ProtNLM"/>
    </source>
</evidence>
<feature type="active site" description="Charge relay system" evidence="6">
    <location>
        <position position="131"/>
    </location>
</feature>
<dbReference type="InterPro" id="IPR036852">
    <property type="entry name" value="Peptidase_S8/S53_dom_sf"/>
</dbReference>
<dbReference type="Gene3D" id="2.60.40.10">
    <property type="entry name" value="Immunoglobulins"/>
    <property type="match status" value="1"/>
</dbReference>
<dbReference type="GO" id="GO:0005615">
    <property type="term" value="C:extracellular space"/>
    <property type="evidence" value="ECO:0007669"/>
    <property type="project" value="TreeGrafter"/>
</dbReference>
<dbReference type="SUPFAM" id="SSF52743">
    <property type="entry name" value="Subtilisin-like"/>
    <property type="match status" value="1"/>
</dbReference>
<dbReference type="InterPro" id="IPR050131">
    <property type="entry name" value="Peptidase_S8_subtilisin-like"/>
</dbReference>
<evidence type="ECO:0000256" key="7">
    <source>
        <dbReference type="SAM" id="MobiDB-lite"/>
    </source>
</evidence>
<feature type="active site" description="Charge relay system" evidence="6">
    <location>
        <position position="352"/>
    </location>
</feature>
<evidence type="ECO:0000256" key="8">
    <source>
        <dbReference type="SAM" id="SignalP"/>
    </source>
</evidence>
<evidence type="ECO:0000313" key="11">
    <source>
        <dbReference type="EMBL" id="RBA29733.1"/>
    </source>
</evidence>
<dbReference type="AlphaFoldDB" id="A0A365P591"/>
<keyword evidence="5 6" id="KW-0720">Serine protease</keyword>
<keyword evidence="2 6" id="KW-0645">Protease</keyword>
<dbReference type="Gene3D" id="2.60.120.260">
    <property type="entry name" value="Galactose-binding domain-like"/>
    <property type="match status" value="1"/>
</dbReference>
<dbReference type="Proteomes" id="UP000253319">
    <property type="component" value="Unassembled WGS sequence"/>
</dbReference>
<evidence type="ECO:0000256" key="6">
    <source>
        <dbReference type="PROSITE-ProRule" id="PRU01240"/>
    </source>
</evidence>
<dbReference type="InterPro" id="IPR000209">
    <property type="entry name" value="Peptidase_S8/S53_dom"/>
</dbReference>
<dbReference type="PROSITE" id="PS51829">
    <property type="entry name" value="P_HOMO_B"/>
    <property type="match status" value="1"/>
</dbReference>
<dbReference type="Pfam" id="PF01483">
    <property type="entry name" value="P_proprotein"/>
    <property type="match status" value="1"/>
</dbReference>
<keyword evidence="3 8" id="KW-0732">Signal</keyword>
<evidence type="ECO:0000259" key="10">
    <source>
        <dbReference type="PROSITE" id="PS51829"/>
    </source>
</evidence>
<dbReference type="PANTHER" id="PTHR43806">
    <property type="entry name" value="PEPTIDASE S8"/>
    <property type="match status" value="1"/>
</dbReference>
<dbReference type="OrthoDB" id="9792152at2"/>
<evidence type="ECO:0000256" key="1">
    <source>
        <dbReference type="ARBA" id="ARBA00011073"/>
    </source>
</evidence>
<dbReference type="Gene3D" id="3.40.50.200">
    <property type="entry name" value="Peptidase S8/S53 domain"/>
    <property type="match status" value="1"/>
</dbReference>
<dbReference type="InterPro" id="IPR008979">
    <property type="entry name" value="Galactose-bd-like_sf"/>
</dbReference>
<comment type="caution">
    <text evidence="11">The sequence shown here is derived from an EMBL/GenBank/DDBJ whole genome shotgun (WGS) entry which is preliminary data.</text>
</comment>
<accession>A0A365P591</accession>
<feature type="chain" id="PRO_5016833350" description="Peptidase S8" evidence="8">
    <location>
        <begin position="24"/>
        <end position="987"/>
    </location>
</feature>
<evidence type="ECO:0000256" key="4">
    <source>
        <dbReference type="ARBA" id="ARBA00022801"/>
    </source>
</evidence>
<feature type="signal peptide" evidence="8">
    <location>
        <begin position="1"/>
        <end position="23"/>
    </location>
</feature>
<dbReference type="PROSITE" id="PS00138">
    <property type="entry name" value="SUBTILASE_SER"/>
    <property type="match status" value="1"/>
</dbReference>
<feature type="region of interest" description="Disordered" evidence="7">
    <location>
        <begin position="309"/>
        <end position="350"/>
    </location>
</feature>
<dbReference type="InterPro" id="IPR034058">
    <property type="entry name" value="TagA/B/C/D_pept_dom"/>
</dbReference>
<keyword evidence="4 6" id="KW-0378">Hydrolase</keyword>
<dbReference type="InterPro" id="IPR013783">
    <property type="entry name" value="Ig-like_fold"/>
</dbReference>
<dbReference type="PRINTS" id="PR00723">
    <property type="entry name" value="SUBTILISIN"/>
</dbReference>
<sequence length="987" mass="105694">MSNMKNKLLLVSVLLAITNFGFSQNQKQSAEIVKNYDVEAIQQKIIEVNSREKKERQIALETAKKNGWPIIIQHEDGSFEEIYKITKLGFPLYRKTDNVAAAISTRTNYLNSGGGLGLTLDGQNMIARVWDGGTVRRSHSGFGGRVVTVDDEFGTTYSQHATHVAGTVIASPWSAGSANIKGMAPVANARTFNWTDDESEALSESLLGMLVSNHSYGVPVTNGGNTLPAWYIGSYVEDSRAWDEIAYLSPYYLPVFSAGNDGNNNNNADPVAFGFDKLVGNKVSKNVLTIANAQDATINANGTLNNVLINSSSSQGPTDDRRIKPDITGNGTGVTSLSSGSNTQTASLSGTSMAAPNVTGTLLILQQYHNQLYNYFMKAATLKGLVCHTADDAGDLGPDPIFGWGLLNAKKAAETLRDNGLNSWVSENTLNQGGSFTMTVTSNGGATNPLIASISWTDLPGEANNGQRLEPNDTFRSLINDLDIRITKDGTTYFPWKLQLDPNEGAIRNGDNNVDNIEVVKIDNPVAGDYTITITHKGTLVTGKQDYSLVITGIASSFAITSTSDDLIKCSNETATYTFNHKQTGIGTTNFSPVGIPAGANATITPLSLSADGLVTLTITNLSGANPGDYNVGILGNNGTETETRSKKLKIYGSTFQPLNLTSPTNGFNGASTIVNLDWENDVNAESYTVQLSTSPTFIPIIIQQNTNNSNLLVSGLQQETTYYWRVNPSNRCGSGNFNDASIYSFTTGILSCGNVFTATDFSDATVATVANSSASVPIEITGGLTIGELRVTLEMTHTWVQDMTITLRGPATIGSPVITLLREACTEQDDINCVFVDSGSEPQCATTPPAIFDLIAPVESLSNLNGLNADGIWTLLIDDPYNGDGGTVSNFRIEVCNITLNTPSNALNSLKIYPNPSKGIINVNLGENLTGETTYVLYDVQGRIVMNKKSNTTMETLNVENVSNGVYLLSIENGAAKTTQKIIINK</sequence>
<dbReference type="InterPro" id="IPR002884">
    <property type="entry name" value="P_dom"/>
</dbReference>
<evidence type="ECO:0000256" key="2">
    <source>
        <dbReference type="ARBA" id="ARBA00022670"/>
    </source>
</evidence>
<feature type="active site" description="Charge relay system" evidence="6">
    <location>
        <position position="160"/>
    </location>
</feature>